<feature type="signal peptide" evidence="2">
    <location>
        <begin position="1"/>
        <end position="26"/>
    </location>
</feature>
<proteinExistence type="predicted"/>
<reference evidence="5" key="1">
    <citation type="submission" date="2016-10" db="EMBL/GenBank/DDBJ databases">
        <authorList>
            <person name="Varghese N."/>
            <person name="Submissions S."/>
        </authorList>
    </citation>
    <scope>NUCLEOTIDE SEQUENCE [LARGE SCALE GENOMIC DNA]</scope>
    <source>
        <strain evidence="5">DSM 11706</strain>
    </source>
</reference>
<keyword evidence="5" id="KW-1185">Reference proteome</keyword>
<feature type="domain" description="SLH" evidence="3">
    <location>
        <begin position="613"/>
        <end position="675"/>
    </location>
</feature>
<dbReference type="RefSeq" id="WP_093538314.1">
    <property type="nucleotide sequence ID" value="NZ_FOXU01000009.1"/>
</dbReference>
<evidence type="ECO:0000256" key="2">
    <source>
        <dbReference type="SAM" id="SignalP"/>
    </source>
</evidence>
<dbReference type="Proteomes" id="UP000198734">
    <property type="component" value="Unassembled WGS sequence"/>
</dbReference>
<dbReference type="EMBL" id="FOXU01000009">
    <property type="protein sequence ID" value="SFQ73105.1"/>
    <property type="molecule type" value="Genomic_DNA"/>
</dbReference>
<dbReference type="STRING" id="126156.SAMN05421670_3688"/>
<feature type="chain" id="PRO_5011436480" evidence="2">
    <location>
        <begin position="27"/>
        <end position="742"/>
    </location>
</feature>
<accession>A0A1I6AWL7</accession>
<dbReference type="OrthoDB" id="2953630at2"/>
<evidence type="ECO:0000256" key="1">
    <source>
        <dbReference type="ARBA" id="ARBA00022729"/>
    </source>
</evidence>
<evidence type="ECO:0000259" key="3">
    <source>
        <dbReference type="PROSITE" id="PS51272"/>
    </source>
</evidence>
<dbReference type="Pfam" id="PF00395">
    <property type="entry name" value="SLH"/>
    <property type="match status" value="2"/>
</dbReference>
<organism evidence="4 5">
    <name type="scientific">Psychrobacillus psychrotolerans</name>
    <dbReference type="NCBI Taxonomy" id="126156"/>
    <lineage>
        <taxon>Bacteria</taxon>
        <taxon>Bacillati</taxon>
        <taxon>Bacillota</taxon>
        <taxon>Bacilli</taxon>
        <taxon>Bacillales</taxon>
        <taxon>Bacillaceae</taxon>
        <taxon>Psychrobacillus</taxon>
    </lineage>
</organism>
<keyword evidence="1 2" id="KW-0732">Signal</keyword>
<sequence>MSFKYVGIILGASALSIGLFSANVHATTTLKEQPPVQIQAASTDNVFTKEDLIKKFRGLFPKQFDFLKSSDFQMNGGYYFPGDETMRYDLYFTKTIDGKQLYGNVSFVGKDLQIENFSYQPATVTEALFPAKVSKVEAQKIAGDFMKKYLDGGEYQLETDSYGYYPNQILTEPIRYSFSYTRLKNKVSVTDQRIEVSILGNGEIVGFYRNPETNKASTFDDVKKVKAKDGVLKKVKENIYVEKQYQVETDYQTGERHVRLVYQPSPNLLGVHASSGKYLTSKGYSVDFPKKSTISLLSSKQLPANYKNGITIEEAKKMSEKLLKIDLKNVKLNIDSIREMTNYNGQEVISVQYMYNFPNGGTGASIEIDKQTGEVIQYYNMKSEILAQMGEKPSEAKPLSEKQALEKAVEHMKKWIPSYLHNYAKPTEVAYMDEMQGSFMFNFPRVVNGVVVSGDSINVGVAKDGSLNNLYVNYQEVKSWPSPEKAISEKEAKEIITKALSLRLNYMKSNQKEGNNHYDLVYSQLFNEKSFSTLDALTGEWQVLNGENNSTVVSHPWAQEELNYFINAKILDVKDPKQFDGDAAISKGEALKVMMKSLTYMYDGYYYPEQDNQKQSFDNIDPKHPLYQSVERAVDMGILKADTKSFAIDEPVSKEQLAVWYIRALGLEQAAKNSTIYKLPFTDADKVQKELLGYVALANSLELLETEKGVFNPKKEVTYAELVVSTIHLAHKISEKGRTFLY</sequence>
<gene>
    <name evidence="4" type="ORF">SAMN05421670_3688</name>
</gene>
<evidence type="ECO:0000313" key="4">
    <source>
        <dbReference type="EMBL" id="SFQ73105.1"/>
    </source>
</evidence>
<dbReference type="PROSITE" id="PS51272">
    <property type="entry name" value="SLH"/>
    <property type="match status" value="1"/>
</dbReference>
<dbReference type="Pfam" id="PF16244">
    <property type="entry name" value="DUF4901"/>
    <property type="match status" value="1"/>
</dbReference>
<dbReference type="InterPro" id="IPR001119">
    <property type="entry name" value="SLH_dom"/>
</dbReference>
<dbReference type="AlphaFoldDB" id="A0A1I6AWL7"/>
<protein>
    <submittedName>
        <fullName evidence="4">S-layer homology domain-containing protein</fullName>
    </submittedName>
</protein>
<dbReference type="InterPro" id="IPR032599">
    <property type="entry name" value="YcdB/YcdC_rep_domain"/>
</dbReference>
<name>A0A1I6AWL7_9BACI</name>
<evidence type="ECO:0000313" key="5">
    <source>
        <dbReference type="Proteomes" id="UP000198734"/>
    </source>
</evidence>